<dbReference type="EMBL" id="AP023416">
    <property type="protein sequence ID" value="BCK79298.1"/>
    <property type="molecule type" value="Genomic_DNA"/>
</dbReference>
<gene>
    <name evidence="2" type="ORF">MM35RIKEN_14900</name>
</gene>
<feature type="region of interest" description="Disordered" evidence="1">
    <location>
        <begin position="1"/>
        <end position="24"/>
    </location>
</feature>
<dbReference type="KEGG" id="vfa:MM35RIKEN_14900"/>
<accession>A0A810PRN7</accession>
<protein>
    <submittedName>
        <fullName evidence="2">Uncharacterized protein</fullName>
    </submittedName>
</protein>
<organism evidence="2 3">
    <name type="scientific">Vescimonas fastidiosa</name>
    <dbReference type="NCBI Taxonomy" id="2714353"/>
    <lineage>
        <taxon>Bacteria</taxon>
        <taxon>Bacillati</taxon>
        <taxon>Bacillota</taxon>
        <taxon>Clostridia</taxon>
        <taxon>Eubacteriales</taxon>
        <taxon>Oscillospiraceae</taxon>
        <taxon>Vescimonas</taxon>
    </lineage>
</organism>
<reference evidence="2" key="1">
    <citation type="submission" date="2020-09" db="EMBL/GenBank/DDBJ databases">
        <title>New species isolated from human feces.</title>
        <authorList>
            <person name="Kitahara M."/>
            <person name="Shigeno Y."/>
            <person name="Shime M."/>
            <person name="Matsumoto Y."/>
            <person name="Nakamura S."/>
            <person name="Motooka D."/>
            <person name="Fukuoka S."/>
            <person name="Nishikawa H."/>
            <person name="Benno Y."/>
        </authorList>
    </citation>
    <scope>NUCLEOTIDE SEQUENCE</scope>
    <source>
        <strain evidence="2">MM35</strain>
        <plasmid evidence="2">pMM35_01</plasmid>
    </source>
</reference>
<evidence type="ECO:0000313" key="2">
    <source>
        <dbReference type="EMBL" id="BCK79298.1"/>
    </source>
</evidence>
<dbReference type="AlphaFoldDB" id="A0A810PRN7"/>
<keyword evidence="2" id="KW-0614">Plasmid</keyword>
<keyword evidence="3" id="KW-1185">Reference proteome</keyword>
<geneLocation type="plasmid" evidence="2 3">
    <name>pMM35_01</name>
</geneLocation>
<evidence type="ECO:0000256" key="1">
    <source>
        <dbReference type="SAM" id="MobiDB-lite"/>
    </source>
</evidence>
<name>A0A810PRN7_9FIRM</name>
<proteinExistence type="predicted"/>
<evidence type="ECO:0000313" key="3">
    <source>
        <dbReference type="Proteomes" id="UP000681343"/>
    </source>
</evidence>
<dbReference type="Proteomes" id="UP000681343">
    <property type="component" value="Plasmid pMM35_01"/>
</dbReference>
<sequence length="60" mass="6703">MQVRERGDVGSELSAAGGRGSEVSEWLRSKFPASAARQRRNFGYRNRIIGPYGVFTDRIS</sequence>